<dbReference type="Pfam" id="PF00440">
    <property type="entry name" value="TetR_N"/>
    <property type="match status" value="1"/>
</dbReference>
<keyword evidence="2 3" id="KW-0238">DNA-binding</keyword>
<dbReference type="InterPro" id="IPR001647">
    <property type="entry name" value="HTH_TetR"/>
</dbReference>
<dbReference type="PANTHER" id="PTHR43479:SF11">
    <property type="entry name" value="ACREF_ENVCD OPERON REPRESSOR-RELATED"/>
    <property type="match status" value="1"/>
</dbReference>
<dbReference type="SUPFAM" id="SSF46689">
    <property type="entry name" value="Homeodomain-like"/>
    <property type="match status" value="1"/>
</dbReference>
<feature type="domain" description="HTH tetR-type" evidence="4">
    <location>
        <begin position="6"/>
        <end position="66"/>
    </location>
</feature>
<evidence type="ECO:0000256" key="1">
    <source>
        <dbReference type="ARBA" id="ARBA00022491"/>
    </source>
</evidence>
<feature type="DNA-binding region" description="H-T-H motif" evidence="3">
    <location>
        <begin position="29"/>
        <end position="48"/>
    </location>
</feature>
<gene>
    <name evidence="5" type="ORF">ACJEBI_14515</name>
</gene>
<protein>
    <submittedName>
        <fullName evidence="5">TetR/AcrR family transcriptional regulator</fullName>
    </submittedName>
</protein>
<keyword evidence="6" id="KW-1185">Reference proteome</keyword>
<reference evidence="5 6" key="1">
    <citation type="submission" date="2024-11" db="EMBL/GenBank/DDBJ databases">
        <authorList>
            <person name="Lucas J.A."/>
        </authorList>
    </citation>
    <scope>NUCLEOTIDE SEQUENCE [LARGE SCALE GENOMIC DNA]</scope>
    <source>
        <strain evidence="5 6">Z 5.4</strain>
    </source>
</reference>
<dbReference type="Gene3D" id="1.10.357.10">
    <property type="entry name" value="Tetracycline Repressor, domain 2"/>
    <property type="match status" value="1"/>
</dbReference>
<evidence type="ECO:0000256" key="3">
    <source>
        <dbReference type="PROSITE-ProRule" id="PRU00335"/>
    </source>
</evidence>
<evidence type="ECO:0000313" key="5">
    <source>
        <dbReference type="EMBL" id="MFK9092692.1"/>
    </source>
</evidence>
<dbReference type="InterPro" id="IPR050624">
    <property type="entry name" value="HTH-type_Tx_Regulator"/>
</dbReference>
<dbReference type="InterPro" id="IPR009057">
    <property type="entry name" value="Homeodomain-like_sf"/>
</dbReference>
<dbReference type="EMBL" id="JBJHQH010000010">
    <property type="protein sequence ID" value="MFK9092692.1"/>
    <property type="molecule type" value="Genomic_DNA"/>
</dbReference>
<dbReference type="RefSeq" id="WP_406581266.1">
    <property type="nucleotide sequence ID" value="NZ_JBJHQH010000010.1"/>
</dbReference>
<comment type="caution">
    <text evidence="5">The sequence shown here is derived from an EMBL/GenBank/DDBJ whole genome shotgun (WGS) entry which is preliminary data.</text>
</comment>
<proteinExistence type="predicted"/>
<evidence type="ECO:0000256" key="2">
    <source>
        <dbReference type="ARBA" id="ARBA00023125"/>
    </source>
</evidence>
<organism evidence="5 6">
    <name type="scientific">Bacillus salipaludis</name>
    <dbReference type="NCBI Taxonomy" id="2547811"/>
    <lineage>
        <taxon>Bacteria</taxon>
        <taxon>Bacillati</taxon>
        <taxon>Bacillota</taxon>
        <taxon>Bacilli</taxon>
        <taxon>Bacillales</taxon>
        <taxon>Bacillaceae</taxon>
        <taxon>Bacillus</taxon>
    </lineage>
</organism>
<dbReference type="PROSITE" id="PS50977">
    <property type="entry name" value="HTH_TETR_2"/>
    <property type="match status" value="1"/>
</dbReference>
<evidence type="ECO:0000313" key="6">
    <source>
        <dbReference type="Proteomes" id="UP001623041"/>
    </source>
</evidence>
<sequence>MARERKFSIDELFHETNQLLLKHGYDGFTFGLLADSLNVSRGALYKYFENKDELLTNFIFYEMDQFLLKLKQIDDQQGFEAQFDFLLQLIFSHVDIQKLIKIAQQIPGNEEKFGKLHFDMYQYLQGFIELGKQEGKLKSTIPNALILGYIFQSVAIPNHFDIPTSVWVSSIKEIIRHGMFTNT</sequence>
<accession>A0ABW8RJ90</accession>
<dbReference type="PANTHER" id="PTHR43479">
    <property type="entry name" value="ACREF/ENVCD OPERON REPRESSOR-RELATED"/>
    <property type="match status" value="1"/>
</dbReference>
<evidence type="ECO:0000259" key="4">
    <source>
        <dbReference type="PROSITE" id="PS50977"/>
    </source>
</evidence>
<dbReference type="Proteomes" id="UP001623041">
    <property type="component" value="Unassembled WGS sequence"/>
</dbReference>
<dbReference type="PRINTS" id="PR00455">
    <property type="entry name" value="HTHTETR"/>
</dbReference>
<name>A0ABW8RJ90_9BACI</name>
<keyword evidence="1" id="KW-0678">Repressor</keyword>